<keyword evidence="1" id="KW-0812">Transmembrane</keyword>
<dbReference type="EMBL" id="KL662169">
    <property type="protein sequence ID" value="KFM28464.1"/>
    <property type="molecule type" value="Genomic_DNA"/>
</dbReference>
<evidence type="ECO:0000313" key="5">
    <source>
        <dbReference type="Proteomes" id="UP000279271"/>
    </source>
</evidence>
<reference evidence="3" key="4">
    <citation type="submission" date="2018-11" db="EMBL/GenBank/DDBJ databases">
        <title>Characterization of plant carbon substrate utilization by Auxenochlorella protothecoides.</title>
        <authorList>
            <person name="Vogler B.W."/>
            <person name="Starkenburg S.R."/>
            <person name="Sudasinghe N."/>
            <person name="Schambach J.Y."/>
            <person name="Rollin J.A."/>
            <person name="Pattathil S."/>
            <person name="Barry A.N."/>
        </authorList>
    </citation>
    <scope>NUCLEOTIDE SEQUENCE [LARGE SCALE GENOMIC DNA]</scope>
    <source>
        <strain evidence="3">UTEX 25</strain>
    </source>
</reference>
<organism evidence="2 4">
    <name type="scientific">Auxenochlorella protothecoides</name>
    <name type="common">Green microalga</name>
    <name type="synonym">Chlorella protothecoides</name>
    <dbReference type="NCBI Taxonomy" id="3075"/>
    <lineage>
        <taxon>Eukaryota</taxon>
        <taxon>Viridiplantae</taxon>
        <taxon>Chlorophyta</taxon>
        <taxon>core chlorophytes</taxon>
        <taxon>Trebouxiophyceae</taxon>
        <taxon>Chlorellales</taxon>
        <taxon>Chlorellaceae</taxon>
        <taxon>Auxenochlorella</taxon>
    </lineage>
</organism>
<reference evidence="5" key="2">
    <citation type="journal article" date="2018" name="Algal Res.">
        <title>Characterization of plant carbon substrate utilization by Auxenochlorella protothecoides.</title>
        <authorList>
            <person name="Vogler B.W."/>
            <person name="Starkenburg S.R."/>
            <person name="Sudasinghe N."/>
            <person name="Schambach J.Y."/>
            <person name="Rollin J.A."/>
            <person name="Pattathil S."/>
            <person name="Barry A.N."/>
        </authorList>
    </citation>
    <scope>NUCLEOTIDE SEQUENCE [LARGE SCALE GENOMIC DNA]</scope>
    <source>
        <strain evidence="5">UTEX 25</strain>
    </source>
</reference>
<sequence>MKTLSPWRASLVPEAVWFLRTGRFASVVALAATLLLPFLHSPLWVRHRSARGGLAMLFNTISYAFFL</sequence>
<keyword evidence="1" id="KW-0472">Membrane</keyword>
<dbReference type="GeneID" id="23612371"/>
<evidence type="ECO:0000313" key="3">
    <source>
        <dbReference type="EMBL" id="RMZ53894.1"/>
    </source>
</evidence>
<protein>
    <submittedName>
        <fullName evidence="2">Uncharacterized protein</fullName>
    </submittedName>
</protein>
<dbReference type="Proteomes" id="UP000028924">
    <property type="component" value="Unassembled WGS sequence"/>
</dbReference>
<evidence type="ECO:0000313" key="4">
    <source>
        <dbReference type="Proteomes" id="UP000028924"/>
    </source>
</evidence>
<gene>
    <name evidence="3" type="ORF">APUTEX25_005576</name>
    <name evidence="2" type="ORF">F751_0980</name>
</gene>
<dbReference type="Proteomes" id="UP000279271">
    <property type="component" value="Unassembled WGS sequence"/>
</dbReference>
<feature type="transmembrane region" description="Helical" evidence="1">
    <location>
        <begin position="15"/>
        <end position="38"/>
    </location>
</feature>
<dbReference type="AlphaFoldDB" id="A0A087SRW0"/>
<proteinExistence type="predicted"/>
<dbReference type="KEGG" id="apro:F751_0980"/>
<accession>A0A087SRW0</accession>
<keyword evidence="1" id="KW-1133">Transmembrane helix</keyword>
<keyword evidence="4" id="KW-1185">Reference proteome</keyword>
<evidence type="ECO:0000256" key="1">
    <source>
        <dbReference type="SAM" id="Phobius"/>
    </source>
</evidence>
<reference evidence="2 4" key="1">
    <citation type="journal article" date="2014" name="BMC Genomics">
        <title>Oil accumulation mechanisms of the oleaginous microalga Chlorella protothecoides revealed through its genome, transcriptomes, and proteomes.</title>
        <authorList>
            <person name="Gao C."/>
            <person name="Wang Y."/>
            <person name="Shen Y."/>
            <person name="Yan D."/>
            <person name="He X."/>
            <person name="Dai J."/>
            <person name="Wu Q."/>
        </authorList>
    </citation>
    <scope>NUCLEOTIDE SEQUENCE [LARGE SCALE GENOMIC DNA]</scope>
    <source>
        <strain evidence="2 4">0710</strain>
    </source>
</reference>
<reference evidence="3" key="3">
    <citation type="submission" date="2018-10" db="EMBL/GenBank/DDBJ databases">
        <authorList>
            <person name="Hovde B."/>
            <person name="Zhang X."/>
        </authorList>
    </citation>
    <scope>NUCLEOTIDE SEQUENCE [LARGE SCALE GENOMIC DNA]</scope>
    <source>
        <strain evidence="3">UTEX 25</strain>
    </source>
</reference>
<dbReference type="RefSeq" id="XP_011401479.1">
    <property type="nucleotide sequence ID" value="XM_011403177.1"/>
</dbReference>
<dbReference type="EMBL" id="QOKY01000192">
    <property type="protein sequence ID" value="RMZ53894.1"/>
    <property type="molecule type" value="Genomic_DNA"/>
</dbReference>
<name>A0A087SRW0_AUXPR</name>
<evidence type="ECO:0000313" key="2">
    <source>
        <dbReference type="EMBL" id="KFM28464.1"/>
    </source>
</evidence>